<dbReference type="Pfam" id="PF13561">
    <property type="entry name" value="adh_short_C2"/>
    <property type="match status" value="1"/>
</dbReference>
<comment type="similarity">
    <text evidence="1">Belongs to the short-chain dehydrogenases/reductases (SDR) family.</text>
</comment>
<dbReference type="InterPro" id="IPR036291">
    <property type="entry name" value="NAD(P)-bd_dom_sf"/>
</dbReference>
<dbReference type="SUPFAM" id="SSF51735">
    <property type="entry name" value="NAD(P)-binding Rossmann-fold domains"/>
    <property type="match status" value="1"/>
</dbReference>
<name>A0A1U7NU19_9DEIO</name>
<dbReference type="PANTHER" id="PTHR42760">
    <property type="entry name" value="SHORT-CHAIN DEHYDROGENASES/REDUCTASES FAMILY MEMBER"/>
    <property type="match status" value="1"/>
</dbReference>
<reference evidence="3 4" key="1">
    <citation type="submission" date="2017-01" db="EMBL/GenBank/DDBJ databases">
        <title>Genome Analysis of Deinococcus marmoris KOPRI26562.</title>
        <authorList>
            <person name="Kim J.H."/>
            <person name="Oh H.-M."/>
        </authorList>
    </citation>
    <scope>NUCLEOTIDE SEQUENCE [LARGE SCALE GENOMIC DNA]</scope>
    <source>
        <strain evidence="3 4">KOPRI26562</strain>
    </source>
</reference>
<dbReference type="Proteomes" id="UP000186607">
    <property type="component" value="Unassembled WGS sequence"/>
</dbReference>
<evidence type="ECO:0000313" key="4">
    <source>
        <dbReference type="Proteomes" id="UP000186607"/>
    </source>
</evidence>
<dbReference type="PRINTS" id="PR00081">
    <property type="entry name" value="GDHRDH"/>
</dbReference>
<sequence>MKNGEFIFVTGGGSGIGRAFALHFAGLGYGVAVADLNGQAAEETARDIQELGGQALAFALDVSDFAATMRVAAQVLETFGQVDVVFANAGVLSPADYFEVQPADWDLSLDVNVKGVAYTCRAFIPSMMARRKGRILTTASYNGFRAGAHVIPYRVTKAAVVMYTRCLALLLAESGITVNAICPGVTLTPMQLEYAEKTAGERGITLEAYLEERAARIPMHELTTVEDLNALAEFLTSRGGRIITGQAIAVDGGVLVSS</sequence>
<dbReference type="AlphaFoldDB" id="A0A1U7NU19"/>
<dbReference type="RefSeq" id="WP_075835498.1">
    <property type="nucleotide sequence ID" value="NZ_MSTI01000142.1"/>
</dbReference>
<dbReference type="InterPro" id="IPR002347">
    <property type="entry name" value="SDR_fam"/>
</dbReference>
<dbReference type="FunFam" id="3.40.50.720:FF:000084">
    <property type="entry name" value="Short-chain dehydrogenase reductase"/>
    <property type="match status" value="1"/>
</dbReference>
<dbReference type="PRINTS" id="PR00080">
    <property type="entry name" value="SDRFAMILY"/>
</dbReference>
<dbReference type="PANTHER" id="PTHR42760:SF115">
    <property type="entry name" value="3-OXOACYL-[ACYL-CARRIER-PROTEIN] REDUCTASE FABG"/>
    <property type="match status" value="1"/>
</dbReference>
<organism evidence="3 4">
    <name type="scientific">Deinococcus marmoris</name>
    <dbReference type="NCBI Taxonomy" id="249408"/>
    <lineage>
        <taxon>Bacteria</taxon>
        <taxon>Thermotogati</taxon>
        <taxon>Deinococcota</taxon>
        <taxon>Deinococci</taxon>
        <taxon>Deinococcales</taxon>
        <taxon>Deinococcaceae</taxon>
        <taxon>Deinococcus</taxon>
    </lineage>
</organism>
<evidence type="ECO:0000256" key="2">
    <source>
        <dbReference type="ARBA" id="ARBA00023002"/>
    </source>
</evidence>
<evidence type="ECO:0000256" key="1">
    <source>
        <dbReference type="ARBA" id="ARBA00006484"/>
    </source>
</evidence>
<accession>A0A1U7NU19</accession>
<protein>
    <submittedName>
        <fullName evidence="3">Short-chain dehydrogenase/reductase SDR</fullName>
    </submittedName>
</protein>
<dbReference type="STRING" id="249408.BOO71_0011899"/>
<dbReference type="CDD" id="cd05233">
    <property type="entry name" value="SDR_c"/>
    <property type="match status" value="1"/>
</dbReference>
<keyword evidence="4" id="KW-1185">Reference proteome</keyword>
<keyword evidence="2" id="KW-0560">Oxidoreductase</keyword>
<dbReference type="Gene3D" id="3.40.50.720">
    <property type="entry name" value="NAD(P)-binding Rossmann-like Domain"/>
    <property type="match status" value="1"/>
</dbReference>
<dbReference type="OrthoDB" id="9785520at2"/>
<comment type="caution">
    <text evidence="3">The sequence shown here is derived from an EMBL/GenBank/DDBJ whole genome shotgun (WGS) entry which is preliminary data.</text>
</comment>
<dbReference type="GO" id="GO:0016616">
    <property type="term" value="F:oxidoreductase activity, acting on the CH-OH group of donors, NAD or NADP as acceptor"/>
    <property type="evidence" value="ECO:0007669"/>
    <property type="project" value="TreeGrafter"/>
</dbReference>
<evidence type="ECO:0000313" key="3">
    <source>
        <dbReference type="EMBL" id="OLV16423.1"/>
    </source>
</evidence>
<dbReference type="EMBL" id="MSTI01000142">
    <property type="protein sequence ID" value="OLV16423.1"/>
    <property type="molecule type" value="Genomic_DNA"/>
</dbReference>
<gene>
    <name evidence="3" type="ORF">BOO71_0011899</name>
</gene>
<proteinExistence type="inferred from homology"/>